<dbReference type="InterPro" id="IPR043128">
    <property type="entry name" value="Rev_trsase/Diguanyl_cyclase"/>
</dbReference>
<keyword evidence="1" id="KW-0472">Membrane</keyword>
<dbReference type="SUPFAM" id="SSF55073">
    <property type="entry name" value="Nucleotide cyclase"/>
    <property type="match status" value="1"/>
</dbReference>
<dbReference type="PANTHER" id="PTHR45138:SF9">
    <property type="entry name" value="DIGUANYLATE CYCLASE DGCM-RELATED"/>
    <property type="match status" value="1"/>
</dbReference>
<dbReference type="InterPro" id="IPR000160">
    <property type="entry name" value="GGDEF_dom"/>
</dbReference>
<feature type="transmembrane region" description="Helical" evidence="1">
    <location>
        <begin position="173"/>
        <end position="192"/>
    </location>
</feature>
<dbReference type="GO" id="GO:0052621">
    <property type="term" value="F:diguanylate cyclase activity"/>
    <property type="evidence" value="ECO:0007669"/>
    <property type="project" value="TreeGrafter"/>
</dbReference>
<sequence>MFNKIGMRPLSQLYLSHYTAIIAVLELSLLGMIILISNNRHYSHRKKILCNFNLVLLLIYNVADWASVILTFVDNSDLLHLTAKAISYILPPVFCCFVIRMLRQFKCPKILLSVVVANTIFETASIFTGWCFWLGPYNLLHQGPYHFFYTFCWVVCLIYVAKALTLYSKSISLGSKFFIAYMFVFVAAGVLTQDLSDGYIRTAGLTINIAFTILILDYQIIDLETSDQTIDQKERIILTDPLTGLKSRYAYEALLKDDASPLREKQLTAFSIDINGLKHVNDTYGHAAGDILIKSAAQIIQKTFVGIPCYRTGGDEFAVVVYGSEDRGQELLEKLSKEEQRANQNLQLKVSLAAGMAFSQENPNGNMKELMIIADQRMYNDKRKYYMDPKHDRRRR</sequence>
<evidence type="ECO:0000256" key="1">
    <source>
        <dbReference type="SAM" id="Phobius"/>
    </source>
</evidence>
<reference evidence="3 4" key="1">
    <citation type="submission" date="2019-08" db="EMBL/GenBank/DDBJ databases">
        <title>In-depth cultivation of the pig gut microbiome towards novel bacterial diversity and tailored functional studies.</title>
        <authorList>
            <person name="Wylensek D."/>
            <person name="Hitch T.C.A."/>
            <person name="Clavel T."/>
        </authorList>
    </citation>
    <scope>NUCLEOTIDE SEQUENCE [LARGE SCALE GENOMIC DNA]</scope>
    <source>
        <strain evidence="3 4">WCA-470BD-2E</strain>
    </source>
</reference>
<feature type="transmembrane region" description="Helical" evidence="1">
    <location>
        <begin position="85"/>
        <end position="103"/>
    </location>
</feature>
<dbReference type="InterPro" id="IPR050469">
    <property type="entry name" value="Diguanylate_Cyclase"/>
</dbReference>
<feature type="transmembrane region" description="Helical" evidence="1">
    <location>
        <begin position="48"/>
        <end position="73"/>
    </location>
</feature>
<accession>A0A844FLA8</accession>
<name>A0A844FLA8_9LACO</name>
<dbReference type="CDD" id="cd01949">
    <property type="entry name" value="GGDEF"/>
    <property type="match status" value="1"/>
</dbReference>
<dbReference type="PANTHER" id="PTHR45138">
    <property type="entry name" value="REGULATORY COMPONENTS OF SENSORY TRANSDUCTION SYSTEM"/>
    <property type="match status" value="1"/>
</dbReference>
<dbReference type="EMBL" id="VUMW01000004">
    <property type="protein sequence ID" value="MST79344.1"/>
    <property type="molecule type" value="Genomic_DNA"/>
</dbReference>
<feature type="transmembrane region" description="Helical" evidence="1">
    <location>
        <begin position="15"/>
        <end position="36"/>
    </location>
</feature>
<dbReference type="SMART" id="SM00267">
    <property type="entry name" value="GGDEF"/>
    <property type="match status" value="1"/>
</dbReference>
<dbReference type="Gene3D" id="3.30.70.270">
    <property type="match status" value="1"/>
</dbReference>
<dbReference type="Proteomes" id="UP000452141">
    <property type="component" value="Unassembled WGS sequence"/>
</dbReference>
<organism evidence="3 4">
    <name type="scientific">Lactobacillus equicursoris</name>
    <dbReference type="NCBI Taxonomy" id="420645"/>
    <lineage>
        <taxon>Bacteria</taxon>
        <taxon>Bacillati</taxon>
        <taxon>Bacillota</taxon>
        <taxon>Bacilli</taxon>
        <taxon>Lactobacillales</taxon>
        <taxon>Lactobacillaceae</taxon>
        <taxon>Lactobacillus</taxon>
    </lineage>
</organism>
<feature type="transmembrane region" description="Helical" evidence="1">
    <location>
        <begin position="198"/>
        <end position="216"/>
    </location>
</feature>
<feature type="domain" description="GGDEF" evidence="2">
    <location>
        <begin position="265"/>
        <end position="396"/>
    </location>
</feature>
<dbReference type="NCBIfam" id="TIGR00254">
    <property type="entry name" value="GGDEF"/>
    <property type="match status" value="1"/>
</dbReference>
<evidence type="ECO:0000259" key="2">
    <source>
        <dbReference type="PROSITE" id="PS50887"/>
    </source>
</evidence>
<dbReference type="PROSITE" id="PS50887">
    <property type="entry name" value="GGDEF"/>
    <property type="match status" value="1"/>
</dbReference>
<keyword evidence="1" id="KW-1133">Transmembrane helix</keyword>
<dbReference type="AlphaFoldDB" id="A0A844FLA8"/>
<proteinExistence type="predicted"/>
<evidence type="ECO:0000313" key="4">
    <source>
        <dbReference type="Proteomes" id="UP000452141"/>
    </source>
</evidence>
<dbReference type="InterPro" id="IPR029787">
    <property type="entry name" value="Nucleotide_cyclase"/>
</dbReference>
<comment type="caution">
    <text evidence="3">The sequence shown here is derived from an EMBL/GenBank/DDBJ whole genome shotgun (WGS) entry which is preliminary data.</text>
</comment>
<feature type="transmembrane region" description="Helical" evidence="1">
    <location>
        <begin position="147"/>
        <end position="166"/>
    </location>
</feature>
<keyword evidence="1" id="KW-0812">Transmembrane</keyword>
<feature type="transmembrane region" description="Helical" evidence="1">
    <location>
        <begin position="110"/>
        <end position="135"/>
    </location>
</feature>
<gene>
    <name evidence="3" type="ORF">FYJ61_02360</name>
</gene>
<protein>
    <submittedName>
        <fullName evidence="3">GGDEF domain-containing protein</fullName>
    </submittedName>
</protein>
<evidence type="ECO:0000313" key="3">
    <source>
        <dbReference type="EMBL" id="MST79344.1"/>
    </source>
</evidence>
<dbReference type="Pfam" id="PF00990">
    <property type="entry name" value="GGDEF"/>
    <property type="match status" value="1"/>
</dbReference>